<evidence type="ECO:0000313" key="15">
    <source>
        <dbReference type="Proteomes" id="UP001652641"/>
    </source>
</evidence>
<dbReference type="GO" id="GO:0080048">
    <property type="term" value="F:GDP-D-glucose phosphorylase activity"/>
    <property type="evidence" value="ECO:0007669"/>
    <property type="project" value="UniProtKB-EC"/>
</dbReference>
<evidence type="ECO:0000259" key="14">
    <source>
        <dbReference type="Pfam" id="PF26217"/>
    </source>
</evidence>
<dbReference type="Pfam" id="PF26216">
    <property type="entry name" value="GDPGP1_C"/>
    <property type="match status" value="1"/>
</dbReference>
<feature type="domain" description="GDPGP1-like C-terminal" evidence="13">
    <location>
        <begin position="368"/>
        <end position="505"/>
    </location>
</feature>
<comment type="catalytic activity">
    <reaction evidence="1">
        <text>GDP-alpha-D-glucose + phosphate = alpha-D-glucose 1-phosphate + GDP + H(+)</text>
        <dbReference type="Rhea" id="RHEA:30387"/>
        <dbReference type="ChEBI" id="CHEBI:15378"/>
        <dbReference type="ChEBI" id="CHEBI:43474"/>
        <dbReference type="ChEBI" id="CHEBI:58189"/>
        <dbReference type="ChEBI" id="CHEBI:58601"/>
        <dbReference type="ChEBI" id="CHEBI:62230"/>
        <dbReference type="EC" id="2.7.7.78"/>
    </reaction>
</comment>
<dbReference type="GO" id="GO:0000166">
    <property type="term" value="F:nucleotide binding"/>
    <property type="evidence" value="ECO:0007669"/>
    <property type="project" value="UniProtKB-KW"/>
</dbReference>
<gene>
    <name evidence="16" type="primary">GDPGP1</name>
</gene>
<dbReference type="GO" id="GO:0005737">
    <property type="term" value="C:cytoplasm"/>
    <property type="evidence" value="ECO:0007669"/>
    <property type="project" value="UniProtKB-SubCell"/>
</dbReference>
<dbReference type="PANTHER" id="PTHR20884">
    <property type="entry name" value="GDP-D-GLUCOSE PHOSPHORYLASE 1"/>
    <property type="match status" value="1"/>
</dbReference>
<dbReference type="PROSITE" id="PS51257">
    <property type="entry name" value="PROKAR_LIPOPROTEIN"/>
    <property type="match status" value="1"/>
</dbReference>
<keyword evidence="12" id="KW-0378">Hydrolase</keyword>
<reference key="1">
    <citation type="submission" date="2019-01" db="UniProtKB">
        <authorList>
            <consortium name="RefSeq"/>
        </authorList>
    </citation>
    <scope>IDENTIFICATION</scope>
</reference>
<dbReference type="GO" id="GO:0016787">
    <property type="term" value="F:hydrolase activity"/>
    <property type="evidence" value="ECO:0007669"/>
    <property type="project" value="UniProtKB-KW"/>
</dbReference>
<dbReference type="PANTHER" id="PTHR20884:SF8">
    <property type="entry name" value="GDP-D-GLUCOSE PHOSPHORYLASE 1"/>
    <property type="match status" value="1"/>
</dbReference>
<organism evidence="15 16">
    <name type="scientific">Vulpes vulpes</name>
    <name type="common">Red fox</name>
    <dbReference type="NCBI Taxonomy" id="9627"/>
    <lineage>
        <taxon>Eukaryota</taxon>
        <taxon>Metazoa</taxon>
        <taxon>Chordata</taxon>
        <taxon>Craniata</taxon>
        <taxon>Vertebrata</taxon>
        <taxon>Euteleostomi</taxon>
        <taxon>Mammalia</taxon>
        <taxon>Eutheria</taxon>
        <taxon>Laurasiatheria</taxon>
        <taxon>Carnivora</taxon>
        <taxon>Caniformia</taxon>
        <taxon>Canidae</taxon>
        <taxon>Vulpes</taxon>
    </lineage>
</organism>
<feature type="domain" description="GDPGP1-like N-terminal" evidence="14">
    <location>
        <begin position="182"/>
        <end position="346"/>
    </location>
</feature>
<dbReference type="InterPro" id="IPR058865">
    <property type="entry name" value="GDPGP1_C"/>
</dbReference>
<dbReference type="EC" id="2.7.7.78" evidence="5"/>
<evidence type="ECO:0000256" key="1">
    <source>
        <dbReference type="ARBA" id="ARBA00000063"/>
    </source>
</evidence>
<dbReference type="GO" id="GO:0006006">
    <property type="term" value="P:glucose metabolic process"/>
    <property type="evidence" value="ECO:0007669"/>
    <property type="project" value="TreeGrafter"/>
</dbReference>
<evidence type="ECO:0000313" key="16">
    <source>
        <dbReference type="RefSeq" id="XP_025856660.1"/>
    </source>
</evidence>
<keyword evidence="11" id="KW-0547">Nucleotide-binding</keyword>
<evidence type="ECO:0000256" key="8">
    <source>
        <dbReference type="ARBA" id="ARBA00022658"/>
    </source>
</evidence>
<evidence type="ECO:0000256" key="11">
    <source>
        <dbReference type="ARBA" id="ARBA00022741"/>
    </source>
</evidence>
<dbReference type="InterPro" id="IPR058866">
    <property type="entry name" value="GDPGP1_N"/>
</dbReference>
<dbReference type="CTD" id="390637"/>
<protein>
    <recommendedName>
        <fullName evidence="6">GDP-D-glucose phosphorylase 1</fullName>
        <ecNumber evidence="5">2.7.7.78</ecNumber>
    </recommendedName>
</protein>
<accession>A0A3Q7TNE2</accession>
<comment type="function">
    <text evidence="2">Specific and highly efficient GDP-D-glucose phosphorylase regulating the levels of GDP-D-glucose in cells.</text>
</comment>
<dbReference type="GeneID" id="112921582"/>
<name>A0A3Q7TNE2_VULVU</name>
<keyword evidence="15" id="KW-1185">Reference proteome</keyword>
<dbReference type="RefSeq" id="XP_025856660.1">
    <property type="nucleotide sequence ID" value="XM_026000875.2"/>
</dbReference>
<keyword evidence="10" id="KW-0548">Nucleotidyltransferase</keyword>
<evidence type="ECO:0000259" key="13">
    <source>
        <dbReference type="Pfam" id="PF26216"/>
    </source>
</evidence>
<dbReference type="Proteomes" id="UP001652641">
    <property type="component" value="Chromosome 14"/>
</dbReference>
<dbReference type="GO" id="GO:0005085">
    <property type="term" value="F:guanyl-nucleotide exchange factor activity"/>
    <property type="evidence" value="ECO:0007669"/>
    <property type="project" value="UniProtKB-KW"/>
</dbReference>
<dbReference type="AlphaFoldDB" id="A0A3Q7TNE2"/>
<evidence type="ECO:0000256" key="3">
    <source>
        <dbReference type="ARBA" id="ARBA00004496"/>
    </source>
</evidence>
<evidence type="ECO:0000256" key="4">
    <source>
        <dbReference type="ARBA" id="ARBA00006451"/>
    </source>
</evidence>
<keyword evidence="9" id="KW-0808">Transferase</keyword>
<dbReference type="KEGG" id="vvp:112921582"/>
<proteinExistence type="inferred from homology"/>
<sequence length="509" mass="55249">MRARPRRLAMARLGACGRGRAACFSTAVGGGGCLGRVRAPGKYPEPGNPGKRETCYVAEGGLPPIRAQRGLFLPDASIAPSPHVLQPACPLQETPGPLRLYAEGLQTAGAVHSDLRCSPYKVSPMAVPQNSNETSYLLPPNSKDWEEQSIPDFVYGQKELILEGIQWPRTAPSLLDRIARSRFDSVLCSAWRQRMELGLFRYCLGKLQTQTLPGPVGFVAQLNVERGVQRRRPQNIQSVKQAFDPEQFNFNKIRPGEVLFRLLREPDLPGAVQQEDIYVMINVSPLEWGHVLLVPAPTRGLPQRLLPAALRAGIEAVLLSSHPGFRVGFNSLGGLASVNHLHLHGYYLAHRLPVEGAPSEPLDPGGHLHLLQALPAPGFLFYTSGPGPDLEALVGRVCRATDYLTDHEIAHNLFVTRGAPPGKTSPSSALTGVRVILWARKSNFGVKEGEAFNVALCELAGHLPIKTSQDFGTLTEAAALALIQDCLLPPAQAEEIQATLVDLIAKDEQ</sequence>
<evidence type="ECO:0000256" key="12">
    <source>
        <dbReference type="ARBA" id="ARBA00022801"/>
    </source>
</evidence>
<comment type="similarity">
    <text evidence="4">Belongs to the GDPGP1 family.</text>
</comment>
<reference evidence="16" key="2">
    <citation type="submission" date="2025-08" db="UniProtKB">
        <authorList>
            <consortium name="RefSeq"/>
        </authorList>
    </citation>
    <scope>IDENTIFICATION</scope>
    <source>
        <tissue evidence="16">Cell line</tissue>
    </source>
</reference>
<evidence type="ECO:0000256" key="2">
    <source>
        <dbReference type="ARBA" id="ARBA00003049"/>
    </source>
</evidence>
<keyword evidence="7" id="KW-0963">Cytoplasm</keyword>
<evidence type="ECO:0000256" key="7">
    <source>
        <dbReference type="ARBA" id="ARBA00022490"/>
    </source>
</evidence>
<evidence type="ECO:0000256" key="5">
    <source>
        <dbReference type="ARBA" id="ARBA00012507"/>
    </source>
</evidence>
<evidence type="ECO:0000256" key="9">
    <source>
        <dbReference type="ARBA" id="ARBA00022679"/>
    </source>
</evidence>
<keyword evidence="8" id="KW-0344">Guanine-nucleotide releasing factor</keyword>
<comment type="subcellular location">
    <subcellularLocation>
        <location evidence="3">Cytoplasm</location>
    </subcellularLocation>
</comment>
<dbReference type="InterPro" id="IPR026506">
    <property type="entry name" value="GDPGP"/>
</dbReference>
<evidence type="ECO:0000256" key="10">
    <source>
        <dbReference type="ARBA" id="ARBA00022695"/>
    </source>
</evidence>
<dbReference type="Pfam" id="PF26217">
    <property type="entry name" value="GDPGP1_N"/>
    <property type="match status" value="1"/>
</dbReference>
<evidence type="ECO:0000256" key="6">
    <source>
        <dbReference type="ARBA" id="ARBA00018857"/>
    </source>
</evidence>